<organism evidence="1 2">
    <name type="scientific">Fusarium sarcochroum</name>
    <dbReference type="NCBI Taxonomy" id="1208366"/>
    <lineage>
        <taxon>Eukaryota</taxon>
        <taxon>Fungi</taxon>
        <taxon>Dikarya</taxon>
        <taxon>Ascomycota</taxon>
        <taxon>Pezizomycotina</taxon>
        <taxon>Sordariomycetes</taxon>
        <taxon>Hypocreomycetidae</taxon>
        <taxon>Hypocreales</taxon>
        <taxon>Nectriaceae</taxon>
        <taxon>Fusarium</taxon>
        <taxon>Fusarium lateritium species complex</taxon>
    </lineage>
</organism>
<gene>
    <name evidence="1" type="ORF">FSARC_10424</name>
</gene>
<dbReference type="EMBL" id="JABEXW010000629">
    <property type="protein sequence ID" value="KAF4960610.1"/>
    <property type="molecule type" value="Genomic_DNA"/>
</dbReference>
<dbReference type="OrthoDB" id="4367324at2759"/>
<evidence type="ECO:0000313" key="1">
    <source>
        <dbReference type="EMBL" id="KAF4960610.1"/>
    </source>
</evidence>
<reference evidence="1" key="2">
    <citation type="submission" date="2020-05" db="EMBL/GenBank/DDBJ databases">
        <authorList>
            <person name="Kim H.-S."/>
            <person name="Proctor R.H."/>
            <person name="Brown D.W."/>
        </authorList>
    </citation>
    <scope>NUCLEOTIDE SEQUENCE</scope>
    <source>
        <strain evidence="1">NRRL 20472</strain>
    </source>
</reference>
<accession>A0A8H4TM99</accession>
<dbReference type="AlphaFoldDB" id="A0A8H4TM99"/>
<proteinExistence type="predicted"/>
<evidence type="ECO:0000313" key="2">
    <source>
        <dbReference type="Proteomes" id="UP000622797"/>
    </source>
</evidence>
<sequence length="325" mass="36397">MSSSTFRQGLVFDVTQNTQLPTIHDILTVPNPKLLVTPARPQHMRPDRTANKVDQDGLSRWDEFNLQVLSDAFGDILNRHVHPSNHAQPGPFTINGLGDLRAMCIRSIFPLLTQPIAIGAAEIGSRINYIFPPIYAEQNQSLRISRISALSFMADFNGSPRTQLVVSCVLHGTQWNSTALSGSLHSAALLPIRRIATYCILANTRYGFILTAQELVVVRVSGTAYEVQKPGQVEWQAIPWDASGPNVLTVTLSLWFLVMLSLRDTCRSICAPDQVPPLHRWWKYQKPQVTIFHHHISMRESFDHPAGASVEEKLFRDKSSSWLLA</sequence>
<reference evidence="1" key="1">
    <citation type="journal article" date="2020" name="BMC Genomics">
        <title>Correction to: Identification and distribution of gene clusters required for synthesis of sphingolipid metabolism inhibitors in diverse species of the filamentous fungus Fusarium.</title>
        <authorList>
            <person name="Kim H.S."/>
            <person name="Lohmar J.M."/>
            <person name="Busman M."/>
            <person name="Brown D.W."/>
            <person name="Naumann T.A."/>
            <person name="Divon H.H."/>
            <person name="Lysoe E."/>
            <person name="Uhlig S."/>
            <person name="Proctor R.H."/>
        </authorList>
    </citation>
    <scope>NUCLEOTIDE SEQUENCE</scope>
    <source>
        <strain evidence="1">NRRL 20472</strain>
    </source>
</reference>
<name>A0A8H4TM99_9HYPO</name>
<protein>
    <submittedName>
        <fullName evidence="1">Uncharacterized protein</fullName>
    </submittedName>
</protein>
<keyword evidence="2" id="KW-1185">Reference proteome</keyword>
<dbReference type="Proteomes" id="UP000622797">
    <property type="component" value="Unassembled WGS sequence"/>
</dbReference>
<comment type="caution">
    <text evidence="1">The sequence shown here is derived from an EMBL/GenBank/DDBJ whole genome shotgun (WGS) entry which is preliminary data.</text>
</comment>